<feature type="non-terminal residue" evidence="3">
    <location>
        <position position="1"/>
    </location>
</feature>
<feature type="region of interest" description="Disordered" evidence="1">
    <location>
        <begin position="1582"/>
        <end position="1601"/>
    </location>
</feature>
<dbReference type="InterPro" id="IPR040676">
    <property type="entry name" value="DUF5641"/>
</dbReference>
<dbReference type="Pfam" id="PF17921">
    <property type="entry name" value="Integrase_H2C2"/>
    <property type="match status" value="1"/>
</dbReference>
<feature type="region of interest" description="Disordered" evidence="1">
    <location>
        <begin position="82"/>
        <end position="110"/>
    </location>
</feature>
<dbReference type="PANTHER" id="PTHR47331:SF5">
    <property type="entry name" value="RIBONUCLEASE H"/>
    <property type="match status" value="1"/>
</dbReference>
<sequence>AFPLLKVPFQRNNVCEHRLDYITHDAPRYLYFPLGTCLAQFSTAERCWMISVFLVRSCDGGASSSPRPKRERKLPGYLVDYEHNLTEPPNPSRAPSSSSSSDNEEEGRWQRMESAWNSVLQTMNHLQASMEDTHGTLLKRVERLEQASQPSSEVIHRTIEPLPVPEQDTTTPANMLTPVKASAPSPPRKVSFHTQPVLHPATYVAASTPLRRLGRCTATPFVYQRSEHHLLINRPGQVQISHHAASANQPRQRAYHAVQQLSQAGDPVSLQQMLHPAAPVFQARPPANPVYLQQPPRPADPTYQLPRPPEPVTQPSQWADAQHPVSNILHPEALPDPAGNHHVPDPSGSDHSSSSSAGQYNPWVATSESARAPLPNLMEMMVASSYGIPKPRLVVFRTGRESDFALLKKGLDSTLGPHSHLGEDYKFQVLLDHLEYPSALQVAKRYIHDRTPYTSAMRALEQRYGQPRQLVQSELSTILNCPPIRTGDSQAIEDLSLSVSSLVGLLSTMDEVAASELHCGSHVDRLLTKLPLNYRDSFIEYCITRGIIRTGSSRTYNMYDFSEWFERKSQVLQLSRQASHMPSDRPRPEKNLLKALAGPKSHSKSASIYYGPNPAQAKLRPGGGSTAPNPTVQPKKRQKFKPYCPYCEGTEHYLNGCDGFKGLDLKAMATWITEKAKCWRCGRKHSPEQCTLKKPCSTCGDQHLSVLHDLVEAKKRDPNILTVSTSMVYLDYSSHSGRVMLKVVPIQLHHGGKSLDTFAVLDDGSEKTVVLPAAVESLGLEQEEATLALRTIRRDVIQMKGGFVSFQVSPRAKPKVRYKVTHAFTADQLSLATQSCPAEQLKKKYIHLQKVQIKGFNQVQPLVLLGSDNAHLITPVRPVLRGSSKGPVAVCTKLGWAIQGPASSMPTSEGELQCLNMCLSPAEALHQDVKRLWQLDVPPCRTEKEVTRSKEDREAVAMLETKTLRVPVDGVERYATPLLRRRDFPRLCVSPEAVKGLLRSTERKLAKNPDLTHTYNQEVHRLVESGYVAKLSPDETHSSSESWYVPHHIVHHNNKARVVFNCSFEFQGSVLNRCLLPGPPMGPTLLGVLLRFRQHPVAVSGDIKAMIHQAWLLPEDCPLLRFLWRDCETDRPPDIYEWRVLPFGTTCSPCCATFALQRHAREHKETHKDICDSVHTAFYVDNCLLSLFNPEEAKQLIDRMRDLLIQGGFDIRQWASNVPEVVAHLPASARSESCELWLNFKGLDSQESTLGLSWHCPTDVLGYKHRPITYSTVTLRNVYKVLATQYDPLGYICPYTTRAKLIVQALWSTERGWDEPIEGNLLQSWLEWEGELSHLQHVTIPRCYAPPHNSSNVTYEAHVFCDASEKAYGAVAYLRVIERQRPIITSFLMARSRVAPRKQVSMPRLELCAALTGAQLARLLQTELTVPIQSIYLWTDSTTVLQWIQSSSCRYKELTSPEQWRYVTSELNPADDITRGKHLADLTAPNRWSHGPPFLLQAADTWPKLPTEFPACNEAELRRTAFCGHASVSPTLPDPMQYASLDKLIAATYRTLHGAADTPITAAERLETKTMLLRSAQTDSFTEETKALQTSRPVRSDSRLSTLSPEYDSLTGLIRVGGRLRQAADLDPDSIHPIVLAAEHPLTKLIIRTYDDQLLHPGAERLFAEIRRTYWILRGRQAIKKHQHQCVDCRRWRATPSTPKMADLPSSRMRLYKPPFWSTGVDCFGPYTIKIGRRREKRWGIIYKCLTTRCVHLDLLPSLDTDSFLMSLRRFIARRGKPYEMWSDQGTNFRGGHRELQAAFENMEPDLKQQLATQAINFCFNPPHSPHFGGAWEREIRAVKSALQVVLKDQVVAEEVLLTALIEVEGILNSKPLGYASADIADPDPITPNLLLMGRRDSALPQAVYGPSGTLSTRRWIHSQVISDHFWKRFIQNYLPGLQLRQKWRKSTDNMTVGQAVMIVDSNLPRGLWPVGTISQVFPGTDGVVRAAEVKVKDSLYVRPVTKLVGLPKVPEDLDDTVPQ</sequence>
<dbReference type="InterPro" id="IPR008042">
    <property type="entry name" value="Retrotrans_Pao"/>
</dbReference>
<dbReference type="Pfam" id="PF00078">
    <property type="entry name" value="RVT_1"/>
    <property type="match status" value="1"/>
</dbReference>
<dbReference type="GO" id="GO:0015074">
    <property type="term" value="P:DNA integration"/>
    <property type="evidence" value="ECO:0007669"/>
    <property type="project" value="InterPro"/>
</dbReference>
<dbReference type="GO" id="GO:0003676">
    <property type="term" value="F:nucleic acid binding"/>
    <property type="evidence" value="ECO:0007669"/>
    <property type="project" value="InterPro"/>
</dbReference>
<feature type="compositionally biased region" description="Low complexity" evidence="1">
    <location>
        <begin position="347"/>
        <end position="356"/>
    </location>
</feature>
<accession>A0A1A8U834</accession>
<dbReference type="InterPro" id="IPR041588">
    <property type="entry name" value="Integrase_H2C2"/>
</dbReference>
<dbReference type="InterPro" id="IPR012337">
    <property type="entry name" value="RNaseH-like_sf"/>
</dbReference>
<dbReference type="InterPro" id="IPR005312">
    <property type="entry name" value="DUF1759"/>
</dbReference>
<organism evidence="3">
    <name type="scientific">Nothobranchius furzeri</name>
    <name type="common">Turquoise killifish</name>
    <dbReference type="NCBI Taxonomy" id="105023"/>
    <lineage>
        <taxon>Eukaryota</taxon>
        <taxon>Metazoa</taxon>
        <taxon>Chordata</taxon>
        <taxon>Craniata</taxon>
        <taxon>Vertebrata</taxon>
        <taxon>Euteleostomi</taxon>
        <taxon>Actinopterygii</taxon>
        <taxon>Neopterygii</taxon>
        <taxon>Teleostei</taxon>
        <taxon>Neoteleostei</taxon>
        <taxon>Acanthomorphata</taxon>
        <taxon>Ovalentaria</taxon>
        <taxon>Atherinomorphae</taxon>
        <taxon>Cyprinodontiformes</taxon>
        <taxon>Nothobranchiidae</taxon>
        <taxon>Nothobranchius</taxon>
    </lineage>
</organism>
<feature type="region of interest" description="Disordered" evidence="1">
    <location>
        <begin position="282"/>
        <end position="361"/>
    </location>
</feature>
<dbReference type="PANTHER" id="PTHR47331">
    <property type="entry name" value="PHD-TYPE DOMAIN-CONTAINING PROTEIN"/>
    <property type="match status" value="1"/>
</dbReference>
<name>A0A1A8U834_NOTFU</name>
<feature type="compositionally biased region" description="Polar residues" evidence="1">
    <location>
        <begin position="1587"/>
        <end position="1601"/>
    </location>
</feature>
<dbReference type="Pfam" id="PF18701">
    <property type="entry name" value="DUF5641"/>
    <property type="match status" value="1"/>
</dbReference>
<reference evidence="3" key="2">
    <citation type="submission" date="2016-06" db="EMBL/GenBank/DDBJ databases">
        <title>The genome of a short-lived fish provides insights into sex chromosome evolution and the genetic control of aging.</title>
        <authorList>
            <person name="Reichwald K."/>
            <person name="Felder M."/>
            <person name="Petzold A."/>
            <person name="Koch P."/>
            <person name="Groth M."/>
            <person name="Platzer M."/>
        </authorList>
    </citation>
    <scope>NUCLEOTIDE SEQUENCE</scope>
    <source>
        <tissue evidence="3">Brain</tissue>
    </source>
</reference>
<evidence type="ECO:0000313" key="3">
    <source>
        <dbReference type="EMBL" id="SBS44464.1"/>
    </source>
</evidence>
<feature type="domain" description="Integrase catalytic" evidence="2">
    <location>
        <begin position="1710"/>
        <end position="1896"/>
    </location>
</feature>
<dbReference type="PROSITE" id="PS00028">
    <property type="entry name" value="ZINC_FINGER_C2H2_1"/>
    <property type="match status" value="1"/>
</dbReference>
<feature type="region of interest" description="Disordered" evidence="1">
    <location>
        <begin position="617"/>
        <end position="636"/>
    </location>
</feature>
<dbReference type="SUPFAM" id="SSF53098">
    <property type="entry name" value="Ribonuclease H-like"/>
    <property type="match status" value="1"/>
</dbReference>
<dbReference type="InterPro" id="IPR001584">
    <property type="entry name" value="Integrase_cat-core"/>
</dbReference>
<dbReference type="SUPFAM" id="SSF56672">
    <property type="entry name" value="DNA/RNA polymerases"/>
    <property type="match status" value="1"/>
</dbReference>
<evidence type="ECO:0000256" key="1">
    <source>
        <dbReference type="SAM" id="MobiDB-lite"/>
    </source>
</evidence>
<gene>
    <name evidence="3" type="primary">Nfu_g_1_025097</name>
</gene>
<evidence type="ECO:0000259" key="2">
    <source>
        <dbReference type="PROSITE" id="PS50994"/>
    </source>
</evidence>
<dbReference type="Gene3D" id="3.30.420.10">
    <property type="entry name" value="Ribonuclease H-like superfamily/Ribonuclease H"/>
    <property type="match status" value="1"/>
</dbReference>
<dbReference type="InterPro" id="IPR000477">
    <property type="entry name" value="RT_dom"/>
</dbReference>
<dbReference type="InterPro" id="IPR013087">
    <property type="entry name" value="Znf_C2H2_type"/>
</dbReference>
<dbReference type="EMBL" id="HAEJ01004007">
    <property type="protein sequence ID" value="SBS44464.1"/>
    <property type="molecule type" value="Transcribed_RNA"/>
</dbReference>
<reference evidence="3" key="1">
    <citation type="submission" date="2016-05" db="EMBL/GenBank/DDBJ databases">
        <authorList>
            <person name="Lavstsen T."/>
            <person name="Jespersen J.S."/>
        </authorList>
    </citation>
    <scope>NUCLEOTIDE SEQUENCE</scope>
    <source>
        <tissue evidence="3">Brain</tissue>
    </source>
</reference>
<dbReference type="PROSITE" id="PS50994">
    <property type="entry name" value="INTEGRASE"/>
    <property type="match status" value="1"/>
</dbReference>
<protein>
    <recommendedName>
        <fullName evidence="2">Integrase catalytic domain-containing protein</fullName>
    </recommendedName>
</protein>
<dbReference type="Pfam" id="PF03564">
    <property type="entry name" value="DUF1759"/>
    <property type="match status" value="1"/>
</dbReference>
<proteinExistence type="predicted"/>
<dbReference type="InterPro" id="IPR043502">
    <property type="entry name" value="DNA/RNA_pol_sf"/>
</dbReference>
<dbReference type="InterPro" id="IPR036397">
    <property type="entry name" value="RNaseH_sf"/>
</dbReference>
<dbReference type="CDD" id="cd01644">
    <property type="entry name" value="RT_pepA17"/>
    <property type="match status" value="1"/>
</dbReference>
<dbReference type="Pfam" id="PF05380">
    <property type="entry name" value="Peptidase_A17"/>
    <property type="match status" value="1"/>
</dbReference>